<name>A0A7R9TLF3_9VIRI</name>
<dbReference type="EMBL" id="HBDZ01007661">
    <property type="protein sequence ID" value="CAD8238854.1"/>
    <property type="molecule type" value="Transcribed_RNA"/>
</dbReference>
<evidence type="ECO:0000256" key="1">
    <source>
        <dbReference type="SAM" id="MobiDB-lite"/>
    </source>
</evidence>
<protein>
    <submittedName>
        <fullName evidence="2">Uncharacterized protein</fullName>
    </submittedName>
</protein>
<reference evidence="2" key="1">
    <citation type="submission" date="2021-01" db="EMBL/GenBank/DDBJ databases">
        <authorList>
            <person name="Corre E."/>
            <person name="Pelletier E."/>
            <person name="Niang G."/>
            <person name="Scheremetjew M."/>
            <person name="Finn R."/>
            <person name="Kale V."/>
            <person name="Holt S."/>
            <person name="Cochrane G."/>
            <person name="Meng A."/>
            <person name="Brown T."/>
            <person name="Cohen L."/>
        </authorList>
    </citation>
    <scope>NUCLEOTIDE SEQUENCE</scope>
    <source>
        <strain evidence="2">CCMP1413</strain>
    </source>
</reference>
<gene>
    <name evidence="2" type="ORF">PCOL08062_LOCUS5862</name>
</gene>
<accession>A0A7R9TLF3</accession>
<proteinExistence type="predicted"/>
<sequence length="111" mass="11806">MEGGMSPAGYARTDDSPPQPVSTSSAQNAGGDQPQALTPRAKERHERGSGAGMSSGVPISHTERARNAEMLGYDMLAYGSFDADDQPMGVMPQDTKLLHADFWNPPDDLAE</sequence>
<evidence type="ECO:0000313" key="2">
    <source>
        <dbReference type="EMBL" id="CAD8238854.1"/>
    </source>
</evidence>
<organism evidence="2">
    <name type="scientific">Prasinoderma coloniale</name>
    <dbReference type="NCBI Taxonomy" id="156133"/>
    <lineage>
        <taxon>Eukaryota</taxon>
        <taxon>Viridiplantae</taxon>
        <taxon>Prasinodermophyta</taxon>
        <taxon>Prasinodermophyceae</taxon>
        <taxon>Prasinodermales</taxon>
        <taxon>Prasinodermaceae</taxon>
        <taxon>Prasinoderma</taxon>
    </lineage>
</organism>
<dbReference type="AlphaFoldDB" id="A0A7R9TLF3"/>
<feature type="region of interest" description="Disordered" evidence="1">
    <location>
        <begin position="1"/>
        <end position="63"/>
    </location>
</feature>
<feature type="compositionally biased region" description="Polar residues" evidence="1">
    <location>
        <begin position="21"/>
        <end position="30"/>
    </location>
</feature>